<dbReference type="EMBL" id="CADEBC010000561">
    <property type="protein sequence ID" value="CAB3253737.1"/>
    <property type="molecule type" value="Genomic_DNA"/>
</dbReference>
<dbReference type="OrthoDB" id="7273121at2759"/>
<feature type="signal peptide" evidence="1">
    <location>
        <begin position="1"/>
        <end position="19"/>
    </location>
</feature>
<keyword evidence="3" id="KW-1185">Reference proteome</keyword>
<sequence length="107" mass="11891">MKCLSVMVIAVLIIDTIDCRNSIVSKRESQPINTTSTADSAENKAPKYHRTKAINFKLKKITQRRDSKTDYSNPNGELPPTIQNAAFVGNECTAGKTRVKYICVDVD</sequence>
<feature type="chain" id="PRO_5035814474" evidence="1">
    <location>
        <begin position="20"/>
        <end position="107"/>
    </location>
</feature>
<organism evidence="2 3">
    <name type="scientific">Arctia plantaginis</name>
    <name type="common">Wood tiger moth</name>
    <name type="synonym">Phalaena plantaginis</name>
    <dbReference type="NCBI Taxonomy" id="874455"/>
    <lineage>
        <taxon>Eukaryota</taxon>
        <taxon>Metazoa</taxon>
        <taxon>Ecdysozoa</taxon>
        <taxon>Arthropoda</taxon>
        <taxon>Hexapoda</taxon>
        <taxon>Insecta</taxon>
        <taxon>Pterygota</taxon>
        <taxon>Neoptera</taxon>
        <taxon>Endopterygota</taxon>
        <taxon>Lepidoptera</taxon>
        <taxon>Glossata</taxon>
        <taxon>Ditrysia</taxon>
        <taxon>Noctuoidea</taxon>
        <taxon>Erebidae</taxon>
        <taxon>Arctiinae</taxon>
        <taxon>Arctia</taxon>
    </lineage>
</organism>
<dbReference type="Proteomes" id="UP000494106">
    <property type="component" value="Unassembled WGS sequence"/>
</dbReference>
<comment type="caution">
    <text evidence="2">The sequence shown here is derived from an EMBL/GenBank/DDBJ whole genome shotgun (WGS) entry which is preliminary data.</text>
</comment>
<name>A0A8S1B4B3_ARCPL</name>
<evidence type="ECO:0000313" key="3">
    <source>
        <dbReference type="Proteomes" id="UP000494106"/>
    </source>
</evidence>
<gene>
    <name evidence="2" type="ORF">APLA_LOCUS14262</name>
</gene>
<protein>
    <submittedName>
        <fullName evidence="2">Uncharacterized protein</fullName>
    </submittedName>
</protein>
<proteinExistence type="predicted"/>
<reference evidence="2 3" key="1">
    <citation type="submission" date="2020-04" db="EMBL/GenBank/DDBJ databases">
        <authorList>
            <person name="Wallbank WR R."/>
            <person name="Pardo Diaz C."/>
            <person name="Kozak K."/>
            <person name="Martin S."/>
            <person name="Jiggins C."/>
            <person name="Moest M."/>
            <person name="Warren A I."/>
            <person name="Byers J.R.P. K."/>
            <person name="Montejo-Kovacevich G."/>
            <person name="Yen C E."/>
        </authorList>
    </citation>
    <scope>NUCLEOTIDE SEQUENCE [LARGE SCALE GENOMIC DNA]</scope>
</reference>
<evidence type="ECO:0000313" key="2">
    <source>
        <dbReference type="EMBL" id="CAB3253737.1"/>
    </source>
</evidence>
<keyword evidence="1" id="KW-0732">Signal</keyword>
<evidence type="ECO:0000256" key="1">
    <source>
        <dbReference type="SAM" id="SignalP"/>
    </source>
</evidence>
<accession>A0A8S1B4B3</accession>
<dbReference type="AlphaFoldDB" id="A0A8S1B4B3"/>